<organism evidence="2">
    <name type="scientific">Magallana gigas</name>
    <name type="common">Pacific oyster</name>
    <name type="synonym">Crassostrea gigas</name>
    <dbReference type="NCBI Taxonomy" id="29159"/>
    <lineage>
        <taxon>Eukaryota</taxon>
        <taxon>Metazoa</taxon>
        <taxon>Spiralia</taxon>
        <taxon>Lophotrochozoa</taxon>
        <taxon>Mollusca</taxon>
        <taxon>Bivalvia</taxon>
        <taxon>Autobranchia</taxon>
        <taxon>Pteriomorphia</taxon>
        <taxon>Ostreida</taxon>
        <taxon>Ostreoidea</taxon>
        <taxon>Ostreidae</taxon>
        <taxon>Magallana</taxon>
    </lineage>
</organism>
<feature type="region of interest" description="Disordered" evidence="1">
    <location>
        <begin position="148"/>
        <end position="168"/>
    </location>
</feature>
<name>K1QPI4_MAGGI</name>
<dbReference type="HOGENOM" id="CLU_1429290_0_0_1"/>
<evidence type="ECO:0000313" key="2">
    <source>
        <dbReference type="EMBL" id="EKC30760.1"/>
    </source>
</evidence>
<sequence>MDRQEADRRDPGSVLLDLSDQEKSTEGVLSQDPLSVDDTEHVQQGHEQSCGESQDSKTTTHQHEQSVGLSVNQEGGGGIQGMNYLSREPPPLSFESFPEDRIQDSSEQFSGLYDGVEEEEDDSESQGDSVYSLSQLDLDTVRVRGEVRGSGAVCDSDSDGGSRQGSELSLYSQYQVLEDSHDSEHNEKVS</sequence>
<feature type="compositionally biased region" description="Polar residues" evidence="1">
    <location>
        <begin position="45"/>
        <end position="73"/>
    </location>
</feature>
<accession>K1QPI4</accession>
<feature type="compositionally biased region" description="Acidic residues" evidence="1">
    <location>
        <begin position="115"/>
        <end position="125"/>
    </location>
</feature>
<reference evidence="2" key="1">
    <citation type="journal article" date="2012" name="Nature">
        <title>The oyster genome reveals stress adaptation and complexity of shell formation.</title>
        <authorList>
            <person name="Zhang G."/>
            <person name="Fang X."/>
            <person name="Guo X."/>
            <person name="Li L."/>
            <person name="Luo R."/>
            <person name="Xu F."/>
            <person name="Yang P."/>
            <person name="Zhang L."/>
            <person name="Wang X."/>
            <person name="Qi H."/>
            <person name="Xiong Z."/>
            <person name="Que H."/>
            <person name="Xie Y."/>
            <person name="Holland P.W."/>
            <person name="Paps J."/>
            <person name="Zhu Y."/>
            <person name="Wu F."/>
            <person name="Chen Y."/>
            <person name="Wang J."/>
            <person name="Peng C."/>
            <person name="Meng J."/>
            <person name="Yang L."/>
            <person name="Liu J."/>
            <person name="Wen B."/>
            <person name="Zhang N."/>
            <person name="Huang Z."/>
            <person name="Zhu Q."/>
            <person name="Feng Y."/>
            <person name="Mount A."/>
            <person name="Hedgecock D."/>
            <person name="Xu Z."/>
            <person name="Liu Y."/>
            <person name="Domazet-Loso T."/>
            <person name="Du Y."/>
            <person name="Sun X."/>
            <person name="Zhang S."/>
            <person name="Liu B."/>
            <person name="Cheng P."/>
            <person name="Jiang X."/>
            <person name="Li J."/>
            <person name="Fan D."/>
            <person name="Wang W."/>
            <person name="Fu W."/>
            <person name="Wang T."/>
            <person name="Wang B."/>
            <person name="Zhang J."/>
            <person name="Peng Z."/>
            <person name="Li Y."/>
            <person name="Li N."/>
            <person name="Wang J."/>
            <person name="Chen M."/>
            <person name="He Y."/>
            <person name="Tan F."/>
            <person name="Song X."/>
            <person name="Zheng Q."/>
            <person name="Huang R."/>
            <person name="Yang H."/>
            <person name="Du X."/>
            <person name="Chen L."/>
            <person name="Yang M."/>
            <person name="Gaffney P.M."/>
            <person name="Wang S."/>
            <person name="Luo L."/>
            <person name="She Z."/>
            <person name="Ming Y."/>
            <person name="Huang W."/>
            <person name="Zhang S."/>
            <person name="Huang B."/>
            <person name="Zhang Y."/>
            <person name="Qu T."/>
            <person name="Ni P."/>
            <person name="Miao G."/>
            <person name="Wang J."/>
            <person name="Wang Q."/>
            <person name="Steinberg C.E."/>
            <person name="Wang H."/>
            <person name="Li N."/>
            <person name="Qian L."/>
            <person name="Zhang G."/>
            <person name="Li Y."/>
            <person name="Yang H."/>
            <person name="Liu X."/>
            <person name="Wang J."/>
            <person name="Yin Y."/>
            <person name="Wang J."/>
        </authorList>
    </citation>
    <scope>NUCLEOTIDE SEQUENCE [LARGE SCALE GENOMIC DNA]</scope>
    <source>
        <strain evidence="2">05x7-T-G4-1.051#20</strain>
    </source>
</reference>
<feature type="compositionally biased region" description="Basic and acidic residues" evidence="1">
    <location>
        <begin position="1"/>
        <end position="11"/>
    </location>
</feature>
<feature type="region of interest" description="Disordered" evidence="1">
    <location>
        <begin position="1"/>
        <end position="133"/>
    </location>
</feature>
<gene>
    <name evidence="2" type="ORF">CGI_10021661</name>
</gene>
<dbReference type="InParanoid" id="K1QPI4"/>
<evidence type="ECO:0000256" key="1">
    <source>
        <dbReference type="SAM" id="MobiDB-lite"/>
    </source>
</evidence>
<dbReference type="AlphaFoldDB" id="K1QPI4"/>
<proteinExistence type="predicted"/>
<protein>
    <submittedName>
        <fullName evidence="2">Uncharacterized protein</fullName>
    </submittedName>
</protein>
<dbReference type="EMBL" id="JH816740">
    <property type="protein sequence ID" value="EKC30760.1"/>
    <property type="molecule type" value="Genomic_DNA"/>
</dbReference>